<keyword evidence="2" id="KW-1185">Reference proteome</keyword>
<comment type="caution">
    <text evidence="1">The sequence shown here is derived from an EMBL/GenBank/DDBJ whole genome shotgun (WGS) entry which is preliminary data.</text>
</comment>
<dbReference type="AlphaFoldDB" id="A0A830BWU1"/>
<protein>
    <submittedName>
        <fullName evidence="1">Uncharacterized protein</fullName>
    </submittedName>
</protein>
<accession>A0A830BWU1</accession>
<name>A0A830BWU1_9LAMI</name>
<dbReference type="PANTHER" id="PTHR34458:SF5">
    <property type="entry name" value="POLLEN OLE E 1 ALLERGEN AND EXTENSIN FAMILY PROTEIN"/>
    <property type="match status" value="1"/>
</dbReference>
<dbReference type="EMBL" id="BMAC01000190">
    <property type="protein sequence ID" value="GFP89428.1"/>
    <property type="molecule type" value="Genomic_DNA"/>
</dbReference>
<evidence type="ECO:0000313" key="2">
    <source>
        <dbReference type="Proteomes" id="UP000653305"/>
    </source>
</evidence>
<gene>
    <name evidence="1" type="ORF">PHJA_001086400</name>
</gene>
<sequence length="90" mass="9511">MGDPSGASSNAPSNATTNSNGAYRVVLIPRPNTTISSIVSNCHVFVLTPLSSCNPTLPSAGLVFDLRFVRTIIRILNLTYMVASGFILQA</sequence>
<organism evidence="1 2">
    <name type="scientific">Phtheirospermum japonicum</name>
    <dbReference type="NCBI Taxonomy" id="374723"/>
    <lineage>
        <taxon>Eukaryota</taxon>
        <taxon>Viridiplantae</taxon>
        <taxon>Streptophyta</taxon>
        <taxon>Embryophyta</taxon>
        <taxon>Tracheophyta</taxon>
        <taxon>Spermatophyta</taxon>
        <taxon>Magnoliopsida</taxon>
        <taxon>eudicotyledons</taxon>
        <taxon>Gunneridae</taxon>
        <taxon>Pentapetalae</taxon>
        <taxon>asterids</taxon>
        <taxon>lamiids</taxon>
        <taxon>Lamiales</taxon>
        <taxon>Orobanchaceae</taxon>
        <taxon>Orobanchaceae incertae sedis</taxon>
        <taxon>Phtheirospermum</taxon>
    </lineage>
</organism>
<dbReference type="OrthoDB" id="905355at2759"/>
<dbReference type="PANTHER" id="PTHR34458">
    <property type="entry name" value="POLLEN OLE E 1 ALLERGEN AND EXTENSIN FAMILY PROTEIN-RELATED"/>
    <property type="match status" value="1"/>
</dbReference>
<reference evidence="1" key="1">
    <citation type="submission" date="2020-07" db="EMBL/GenBank/DDBJ databases">
        <title>Ethylene signaling mediates host invasion by parasitic plants.</title>
        <authorList>
            <person name="Yoshida S."/>
        </authorList>
    </citation>
    <scope>NUCLEOTIDE SEQUENCE</scope>
    <source>
        <strain evidence="1">Okayama</strain>
    </source>
</reference>
<dbReference type="InterPro" id="IPR040404">
    <property type="entry name" value="Phylloplanin-like"/>
</dbReference>
<evidence type="ECO:0000313" key="1">
    <source>
        <dbReference type="EMBL" id="GFP89428.1"/>
    </source>
</evidence>
<dbReference type="Proteomes" id="UP000653305">
    <property type="component" value="Unassembled WGS sequence"/>
</dbReference>
<proteinExistence type="predicted"/>